<evidence type="ECO:0000313" key="5">
    <source>
        <dbReference type="EMBL" id="RUT67915.1"/>
    </source>
</evidence>
<evidence type="ECO:0000259" key="4">
    <source>
        <dbReference type="PROSITE" id="PS50932"/>
    </source>
</evidence>
<dbReference type="Pfam" id="PF00532">
    <property type="entry name" value="Peripla_BP_1"/>
    <property type="match status" value="1"/>
</dbReference>
<dbReference type="PANTHER" id="PTHR30146:SF109">
    <property type="entry name" value="HTH-TYPE TRANSCRIPTIONAL REGULATOR GALS"/>
    <property type="match status" value="1"/>
</dbReference>
<dbReference type="InterPro" id="IPR028082">
    <property type="entry name" value="Peripla_BP_I"/>
</dbReference>
<dbReference type="InterPro" id="IPR010982">
    <property type="entry name" value="Lambda_DNA-bd_dom_sf"/>
</dbReference>
<name>A0A434A0M0_9FLAO</name>
<dbReference type="Gene3D" id="3.40.50.2300">
    <property type="match status" value="2"/>
</dbReference>
<comment type="caution">
    <text evidence="5">The sequence shown here is derived from an EMBL/GenBank/DDBJ whole genome shotgun (WGS) entry which is preliminary data.</text>
</comment>
<evidence type="ECO:0000256" key="2">
    <source>
        <dbReference type="ARBA" id="ARBA00023125"/>
    </source>
</evidence>
<keyword evidence="6" id="KW-1185">Reference proteome</keyword>
<organism evidence="5 6">
    <name type="scientific">Flavobacterium cupreum</name>
    <dbReference type="NCBI Taxonomy" id="2133766"/>
    <lineage>
        <taxon>Bacteria</taxon>
        <taxon>Pseudomonadati</taxon>
        <taxon>Bacteroidota</taxon>
        <taxon>Flavobacteriia</taxon>
        <taxon>Flavobacteriales</taxon>
        <taxon>Flavobacteriaceae</taxon>
        <taxon>Flavobacterium</taxon>
    </lineage>
</organism>
<keyword evidence="1" id="KW-0805">Transcription regulation</keyword>
<dbReference type="SUPFAM" id="SSF53822">
    <property type="entry name" value="Periplasmic binding protein-like I"/>
    <property type="match status" value="1"/>
</dbReference>
<dbReference type="Gene3D" id="1.10.260.40">
    <property type="entry name" value="lambda repressor-like DNA-binding domains"/>
    <property type="match status" value="1"/>
</dbReference>
<accession>A0A434A0M0</accession>
<gene>
    <name evidence="5" type="ORF">D0817_23905</name>
</gene>
<feature type="domain" description="HTH lacI-type" evidence="4">
    <location>
        <begin position="6"/>
        <end position="63"/>
    </location>
</feature>
<dbReference type="AlphaFoldDB" id="A0A434A0M0"/>
<proteinExistence type="predicted"/>
<evidence type="ECO:0000256" key="3">
    <source>
        <dbReference type="ARBA" id="ARBA00023163"/>
    </source>
</evidence>
<dbReference type="RefSeq" id="WP_127340799.1">
    <property type="nucleotide sequence ID" value="NZ_QWDM01000024.1"/>
</dbReference>
<evidence type="ECO:0000313" key="6">
    <source>
        <dbReference type="Proteomes" id="UP000288102"/>
    </source>
</evidence>
<keyword evidence="2" id="KW-0238">DNA-binding</keyword>
<dbReference type="EMBL" id="QWDM01000024">
    <property type="protein sequence ID" value="RUT67915.1"/>
    <property type="molecule type" value="Genomic_DNA"/>
</dbReference>
<dbReference type="Pfam" id="PF00356">
    <property type="entry name" value="LacI"/>
    <property type="match status" value="1"/>
</dbReference>
<dbReference type="GO" id="GO:0003700">
    <property type="term" value="F:DNA-binding transcription factor activity"/>
    <property type="evidence" value="ECO:0007669"/>
    <property type="project" value="TreeGrafter"/>
</dbReference>
<dbReference type="PROSITE" id="PS50932">
    <property type="entry name" value="HTH_LACI_2"/>
    <property type="match status" value="1"/>
</dbReference>
<evidence type="ECO:0000256" key="1">
    <source>
        <dbReference type="ARBA" id="ARBA00023015"/>
    </source>
</evidence>
<dbReference type="GO" id="GO:0000976">
    <property type="term" value="F:transcription cis-regulatory region binding"/>
    <property type="evidence" value="ECO:0007669"/>
    <property type="project" value="TreeGrafter"/>
</dbReference>
<dbReference type="InterPro" id="IPR001761">
    <property type="entry name" value="Peripla_BP/Lac1_sug-bd_dom"/>
</dbReference>
<protein>
    <submittedName>
        <fullName evidence="5">LacI family transcriptional regulator</fullName>
    </submittedName>
</protein>
<dbReference type="CDD" id="cd01392">
    <property type="entry name" value="HTH_LacI"/>
    <property type="match status" value="1"/>
</dbReference>
<dbReference type="InterPro" id="IPR000843">
    <property type="entry name" value="HTH_LacI"/>
</dbReference>
<dbReference type="SMART" id="SM00354">
    <property type="entry name" value="HTH_LACI"/>
    <property type="match status" value="1"/>
</dbReference>
<dbReference type="SUPFAM" id="SSF47413">
    <property type="entry name" value="lambda repressor-like DNA-binding domains"/>
    <property type="match status" value="1"/>
</dbReference>
<dbReference type="Proteomes" id="UP000288102">
    <property type="component" value="Unassembled WGS sequence"/>
</dbReference>
<dbReference type="PANTHER" id="PTHR30146">
    <property type="entry name" value="LACI-RELATED TRANSCRIPTIONAL REPRESSOR"/>
    <property type="match status" value="1"/>
</dbReference>
<keyword evidence="3" id="KW-0804">Transcription</keyword>
<dbReference type="OrthoDB" id="9803256at2"/>
<reference evidence="6" key="1">
    <citation type="journal article" date="2019" name="Syst. Appl. Microbiol.">
        <title>Flavobacterium circumlabens sp. nov. and Flavobacterium cupreum sp. nov., two psychrotrophic species isolated from Antarctic environmental samples.</title>
        <authorList>
            <person name="Kralova S."/>
            <person name="Busse H.-J."/>
            <person name="Svec P."/>
            <person name="Maslanova I."/>
            <person name="Stankova E."/>
            <person name="Bartak M."/>
            <person name="Sedlacek I."/>
        </authorList>
    </citation>
    <scope>NUCLEOTIDE SEQUENCE [LARGE SCALE GENOMIC DNA]</scope>
    <source>
        <strain evidence="6">CCM 8825</strain>
    </source>
</reference>
<sequence>MKKKSVSINTIAKDLNISITTVSFILNGKAKEKHISKKLTQCVLDYAQKLNYKPNQIAQSLRTGKTKTLVFMVEDISNYFFSKLARIIEEIAYSNGYRVVFCSNENQDARSIELINLHKSKQVDGFIIVPSPGIKKNIAELIEDNLPVILFDRCFADLDCNSVMLNNLDAAFNATNHLISNNYKNIVFITTDSNQMQIQDRLTGYKKAIKAHNLKSCFLKIPYQEITNEKSKDLIRRFIETNNELDAVFFAANHLTKTGLEVFKESNPDLIQSLGVITFDDNELFKIYSLAIIAVPQPLEAMGDKLMEVMMRLLNQKEVGEAFEKIEFNAELKI</sequence>